<evidence type="ECO:0000313" key="14">
    <source>
        <dbReference type="Proteomes" id="UP000189580"/>
    </source>
</evidence>
<dbReference type="PROSITE" id="PS50235">
    <property type="entry name" value="USP_3"/>
    <property type="match status" value="1"/>
</dbReference>
<dbReference type="GO" id="GO:0008270">
    <property type="term" value="F:zinc ion binding"/>
    <property type="evidence" value="ECO:0007669"/>
    <property type="project" value="UniProtKB-KW"/>
</dbReference>
<dbReference type="Pfam" id="PF00443">
    <property type="entry name" value="UCH"/>
    <property type="match status" value="1"/>
</dbReference>
<dbReference type="InterPro" id="IPR001394">
    <property type="entry name" value="Peptidase_C19_UCH"/>
</dbReference>
<dbReference type="GO" id="GO:0000245">
    <property type="term" value="P:spliceosomal complex assembly"/>
    <property type="evidence" value="ECO:0007669"/>
    <property type="project" value="InterPro"/>
</dbReference>
<evidence type="ECO:0000256" key="2">
    <source>
        <dbReference type="ARBA" id="ARBA00022664"/>
    </source>
</evidence>
<sequence>MGNGDETRAADEAALVDTEISAVESVEQNGSEIQLEHEHEHQHEHEHEHEINNSFEKAGSVKEIENGDTTEMRTRKRRLNEEKNDDDENETIHTNGSVPGTSTPDSSEARGAVGSGAKPQPPEVRRHPSNSQSKIEEEQKEEEEEEEGVWPVRPVRQVQEPSSSMLYLDTVDRSRLDFDFEKICSVSLSVVNVYACLCCGKYFQGRGKSSYAFVHSVDVDHHVFINLQTLKIYVLPEGYEVKTTALDDIKYVIDPWYTADEIKSLDTVALNSSFDLTHKQYYPGYIGINNIKANDYANVVIQILSHVSPVRDFFLTLGQGRATGSSQSNGSSASISMANSMANSTNGTSQAGSSELASRLSTLIRKIWNPRAFRAHVSPHELLQSVSSASKKQFTSTQQSDPFLFFTWLLNRLTAELTVGPTNTRFSRDSSPGTPTAAITTAVSTTTTKDQQPVKKKLKPTSTRSSKPIKPRGIIQKTFQGTLLVEQQQLPRTLPSGASADTFLPNEPIKTTETPFLCLTLDLPPIPLFKESTQDGAPVIPQVTLKSLLNKYNGTTVTTDEITKTMKKYKLTRVPEFLVLRIKRITRNLLGDADERNPTVVSFSPTNLDMAPYLTSSSTTSPSSTRYNLIANVVCEWDGNTPRWKIQLLDKSRDRWLQIENLLVEPIQRELLFLSESHLQIWQRQSPL</sequence>
<dbReference type="KEGG" id="slb:AWJ20_4870"/>
<feature type="compositionally biased region" description="Acidic residues" evidence="10">
    <location>
        <begin position="138"/>
        <end position="148"/>
    </location>
</feature>
<dbReference type="Proteomes" id="UP000189580">
    <property type="component" value="Chromosome d"/>
</dbReference>
<dbReference type="GO" id="GO:0016579">
    <property type="term" value="P:protein deubiquitination"/>
    <property type="evidence" value="ECO:0007669"/>
    <property type="project" value="InterPro"/>
</dbReference>
<feature type="region of interest" description="Disordered" evidence="10">
    <location>
        <begin position="424"/>
        <end position="469"/>
    </location>
</feature>
<keyword evidence="14" id="KW-1185">Reference proteome</keyword>
<feature type="compositionally biased region" description="Basic and acidic residues" evidence="10">
    <location>
        <begin position="59"/>
        <end position="73"/>
    </location>
</feature>
<dbReference type="Gene3D" id="3.90.70.10">
    <property type="entry name" value="Cysteine proteinases"/>
    <property type="match status" value="1"/>
</dbReference>
<feature type="compositionally biased region" description="Polar residues" evidence="10">
    <location>
        <begin position="424"/>
        <end position="433"/>
    </location>
</feature>
<evidence type="ECO:0000256" key="1">
    <source>
        <dbReference type="ARBA" id="ARBA00004123"/>
    </source>
</evidence>
<feature type="region of interest" description="Disordered" evidence="10">
    <location>
        <begin position="322"/>
        <end position="352"/>
    </location>
</feature>
<accession>A0A167ECY1</accession>
<dbReference type="InterPro" id="IPR001607">
    <property type="entry name" value="Znf_UBP"/>
</dbReference>
<organism evidence="13 14">
    <name type="scientific">Sugiyamaella lignohabitans</name>
    <dbReference type="NCBI Taxonomy" id="796027"/>
    <lineage>
        <taxon>Eukaryota</taxon>
        <taxon>Fungi</taxon>
        <taxon>Dikarya</taxon>
        <taxon>Ascomycota</taxon>
        <taxon>Saccharomycotina</taxon>
        <taxon>Dipodascomycetes</taxon>
        <taxon>Dipodascales</taxon>
        <taxon>Trichomonascaceae</taxon>
        <taxon>Sugiyamaella</taxon>
    </lineage>
</organism>
<evidence type="ECO:0000256" key="6">
    <source>
        <dbReference type="ARBA" id="ARBA00022833"/>
    </source>
</evidence>
<evidence type="ECO:0000256" key="7">
    <source>
        <dbReference type="ARBA" id="ARBA00023187"/>
    </source>
</evidence>
<feature type="domain" description="USP" evidence="11">
    <location>
        <begin position="286"/>
        <end position="685"/>
    </location>
</feature>
<feature type="region of interest" description="Disordered" evidence="10">
    <location>
        <begin position="23"/>
        <end position="155"/>
    </location>
</feature>
<dbReference type="OrthoDB" id="10263353at2759"/>
<evidence type="ECO:0000256" key="10">
    <source>
        <dbReference type="SAM" id="MobiDB-lite"/>
    </source>
</evidence>
<evidence type="ECO:0000256" key="5">
    <source>
        <dbReference type="ARBA" id="ARBA00022771"/>
    </source>
</evidence>
<dbReference type="RefSeq" id="XP_018736396.1">
    <property type="nucleotide sequence ID" value="XM_018881971.1"/>
</dbReference>
<evidence type="ECO:0000256" key="3">
    <source>
        <dbReference type="ARBA" id="ARBA00022723"/>
    </source>
</evidence>
<dbReference type="InterPro" id="IPR050185">
    <property type="entry name" value="Ub_carboxyl-term_hydrolase"/>
</dbReference>
<feature type="domain" description="UBP-type" evidence="12">
    <location>
        <begin position="163"/>
        <end position="260"/>
    </location>
</feature>
<feature type="compositionally biased region" description="Low complexity" evidence="10">
    <location>
        <begin position="322"/>
        <end position="346"/>
    </location>
</feature>
<keyword evidence="3" id="KW-0479">Metal-binding</keyword>
<dbReference type="SUPFAM" id="SSF57850">
    <property type="entry name" value="RING/U-box"/>
    <property type="match status" value="1"/>
</dbReference>
<protein>
    <submittedName>
        <fullName evidence="13">Sad1p</fullName>
    </submittedName>
</protein>
<evidence type="ECO:0000259" key="12">
    <source>
        <dbReference type="PROSITE" id="PS50271"/>
    </source>
</evidence>
<dbReference type="InterPro" id="IPR013083">
    <property type="entry name" value="Znf_RING/FYVE/PHD"/>
</dbReference>
<keyword evidence="8" id="KW-0539">Nucleus</keyword>
<feature type="compositionally biased region" description="Low complexity" evidence="10">
    <location>
        <begin position="434"/>
        <end position="448"/>
    </location>
</feature>
<gene>
    <name evidence="13" type="primary">SAD1</name>
    <name evidence="13" type="ORF">AWJ20_4870</name>
</gene>
<evidence type="ECO:0000256" key="8">
    <source>
        <dbReference type="ARBA" id="ARBA00023242"/>
    </source>
</evidence>
<dbReference type="InterPro" id="IPR038765">
    <property type="entry name" value="Papain-like_cys_pep_sf"/>
</dbReference>
<dbReference type="SMART" id="SM00290">
    <property type="entry name" value="ZnF_UBP"/>
    <property type="match status" value="1"/>
</dbReference>
<comment type="subcellular location">
    <subcellularLocation>
        <location evidence="1">Nucleus</location>
    </subcellularLocation>
</comment>
<dbReference type="AlphaFoldDB" id="A0A167ECY1"/>
<keyword evidence="7" id="KW-0508">mRNA splicing</keyword>
<dbReference type="GO" id="GO:0004843">
    <property type="term" value="F:cysteine-type deubiquitinase activity"/>
    <property type="evidence" value="ECO:0007669"/>
    <property type="project" value="InterPro"/>
</dbReference>
<keyword evidence="4" id="KW-0747">Spliceosome</keyword>
<name>A0A167ECY1_9ASCO</name>
<dbReference type="CDD" id="cd02669">
    <property type="entry name" value="Peptidase_C19M"/>
    <property type="match status" value="1"/>
</dbReference>
<dbReference type="Pfam" id="PF02148">
    <property type="entry name" value="zf-UBP"/>
    <property type="match status" value="1"/>
</dbReference>
<dbReference type="PROSITE" id="PS50271">
    <property type="entry name" value="ZF_UBP"/>
    <property type="match status" value="1"/>
</dbReference>
<evidence type="ECO:0000313" key="13">
    <source>
        <dbReference type="EMBL" id="ANB13919.1"/>
    </source>
</evidence>
<dbReference type="PANTHER" id="PTHR21646">
    <property type="entry name" value="UBIQUITIN CARBOXYL-TERMINAL HYDROLASE"/>
    <property type="match status" value="1"/>
</dbReference>
<keyword evidence="2" id="KW-0507">mRNA processing</keyword>
<dbReference type="PANTHER" id="PTHR21646:SF16">
    <property type="entry name" value="U4_U6.U5 TRI-SNRNP-ASSOCIATED PROTEIN 2"/>
    <property type="match status" value="1"/>
</dbReference>
<dbReference type="EMBL" id="CP014502">
    <property type="protein sequence ID" value="ANB13919.1"/>
    <property type="molecule type" value="Genomic_DNA"/>
</dbReference>
<dbReference type="GO" id="GO:0005681">
    <property type="term" value="C:spliceosomal complex"/>
    <property type="evidence" value="ECO:0007669"/>
    <property type="project" value="UniProtKB-KW"/>
</dbReference>
<proteinExistence type="predicted"/>
<dbReference type="InterPro" id="IPR028889">
    <property type="entry name" value="USP"/>
</dbReference>
<dbReference type="SUPFAM" id="SSF54001">
    <property type="entry name" value="Cysteine proteinases"/>
    <property type="match status" value="1"/>
</dbReference>
<feature type="compositionally biased region" description="Polar residues" evidence="10">
    <location>
        <begin position="92"/>
        <end position="106"/>
    </location>
</feature>
<dbReference type="InterPro" id="IPR033809">
    <property type="entry name" value="USP39"/>
</dbReference>
<evidence type="ECO:0000256" key="4">
    <source>
        <dbReference type="ARBA" id="ARBA00022728"/>
    </source>
</evidence>
<evidence type="ECO:0000256" key="9">
    <source>
        <dbReference type="PROSITE-ProRule" id="PRU00502"/>
    </source>
</evidence>
<reference evidence="13 14" key="1">
    <citation type="submission" date="2016-02" db="EMBL/GenBank/DDBJ databases">
        <title>Complete genome sequence and transcriptome regulation of the pentose utilising yeast Sugiyamaella lignohabitans.</title>
        <authorList>
            <person name="Bellasio M."/>
            <person name="Peymann A."/>
            <person name="Valli M."/>
            <person name="Sipitzky M."/>
            <person name="Graf A."/>
            <person name="Sauer M."/>
            <person name="Marx H."/>
            <person name="Mattanovich D."/>
        </authorList>
    </citation>
    <scope>NUCLEOTIDE SEQUENCE [LARGE SCALE GENOMIC DNA]</scope>
    <source>
        <strain evidence="13 14">CBS 10342</strain>
    </source>
</reference>
<dbReference type="Gene3D" id="3.30.40.10">
    <property type="entry name" value="Zinc/RING finger domain, C3HC4 (zinc finger)"/>
    <property type="match status" value="1"/>
</dbReference>
<keyword evidence="5 9" id="KW-0863">Zinc-finger</keyword>
<feature type="compositionally biased region" description="Basic and acidic residues" evidence="10">
    <location>
        <begin position="34"/>
        <end position="51"/>
    </location>
</feature>
<evidence type="ECO:0000259" key="11">
    <source>
        <dbReference type="PROSITE" id="PS50235"/>
    </source>
</evidence>
<dbReference type="GeneID" id="30037049"/>
<keyword evidence="6" id="KW-0862">Zinc</keyword>